<dbReference type="GO" id="GO:0005524">
    <property type="term" value="F:ATP binding"/>
    <property type="evidence" value="ECO:0007669"/>
    <property type="project" value="UniProtKB-UniRule"/>
</dbReference>
<dbReference type="Pfam" id="PF00268">
    <property type="entry name" value="Ribonuc_red_sm"/>
    <property type="match status" value="1"/>
</dbReference>
<dbReference type="Proteomes" id="UP000186400">
    <property type="component" value="Unassembled WGS sequence"/>
</dbReference>
<dbReference type="CDD" id="cd01049">
    <property type="entry name" value="RNRR2"/>
    <property type="match status" value="1"/>
</dbReference>
<dbReference type="AlphaFoldDB" id="A0A1N6VZR7"/>
<dbReference type="PANTHER" id="PTHR21075:SF0">
    <property type="entry name" value="ANAEROBIC RIBONUCLEOSIDE-TRIPHOSPHATE REDUCTASE"/>
    <property type="match status" value="1"/>
</dbReference>
<dbReference type="GO" id="GO:0008998">
    <property type="term" value="F:ribonucleoside-triphosphate reductase (thioredoxin) activity"/>
    <property type="evidence" value="ECO:0007669"/>
    <property type="project" value="TreeGrafter"/>
</dbReference>
<keyword evidence="5 6" id="KW-0067">ATP-binding</keyword>
<dbReference type="OrthoDB" id="1012518at2"/>
<name>A0A1N6VZR7_9SPIO</name>
<protein>
    <recommendedName>
        <fullName evidence="3">ribonucleoside-diphosphate reductase</fullName>
        <ecNumber evidence="3">1.17.4.1</ecNumber>
    </recommendedName>
</protein>
<dbReference type="PANTHER" id="PTHR21075">
    <property type="entry name" value="ANAEROBIC RIBONUCLEOSIDE-TRIPHOSPHATE REDUCTASE"/>
    <property type="match status" value="1"/>
</dbReference>
<evidence type="ECO:0000256" key="5">
    <source>
        <dbReference type="ARBA" id="ARBA00022840"/>
    </source>
</evidence>
<dbReference type="Pfam" id="PF03477">
    <property type="entry name" value="ATP-cone"/>
    <property type="match status" value="1"/>
</dbReference>
<reference evidence="9 10" key="1">
    <citation type="submission" date="2017-01" db="EMBL/GenBank/DDBJ databases">
        <authorList>
            <person name="Mah S.A."/>
            <person name="Swanson W.J."/>
            <person name="Moy G.W."/>
            <person name="Vacquier V.D."/>
        </authorList>
    </citation>
    <scope>NUCLEOTIDE SEQUENCE [LARGE SCALE GENOMIC DNA]</scope>
    <source>
        <strain evidence="9 10">ASpG1</strain>
    </source>
</reference>
<keyword evidence="4 6" id="KW-0547">Nucleotide-binding</keyword>
<evidence type="ECO:0000256" key="1">
    <source>
        <dbReference type="ARBA" id="ARBA00001962"/>
    </source>
</evidence>
<dbReference type="SUPFAM" id="SSF47240">
    <property type="entry name" value="Ferritin-like"/>
    <property type="match status" value="1"/>
</dbReference>
<comment type="cofactor">
    <cofactor evidence="1">
        <name>Fe cation</name>
        <dbReference type="ChEBI" id="CHEBI:24875"/>
    </cofactor>
</comment>
<dbReference type="GO" id="GO:0009265">
    <property type="term" value="P:2'-deoxyribonucleotide biosynthetic process"/>
    <property type="evidence" value="ECO:0007669"/>
    <property type="project" value="TreeGrafter"/>
</dbReference>
<proteinExistence type="inferred from homology"/>
<evidence type="ECO:0000259" key="8">
    <source>
        <dbReference type="PROSITE" id="PS51161"/>
    </source>
</evidence>
<keyword evidence="10" id="KW-1185">Reference proteome</keyword>
<feature type="region of interest" description="Disordered" evidence="7">
    <location>
        <begin position="1"/>
        <end position="21"/>
    </location>
</feature>
<dbReference type="EMBL" id="FTMS01000016">
    <property type="protein sequence ID" value="SIQ83265.1"/>
    <property type="molecule type" value="Genomic_DNA"/>
</dbReference>
<evidence type="ECO:0000256" key="4">
    <source>
        <dbReference type="ARBA" id="ARBA00022741"/>
    </source>
</evidence>
<dbReference type="UniPathway" id="UPA00326"/>
<evidence type="ECO:0000256" key="6">
    <source>
        <dbReference type="PROSITE-ProRule" id="PRU00492"/>
    </source>
</evidence>
<dbReference type="RefSeq" id="WP_076489514.1">
    <property type="nucleotide sequence ID" value="NZ_FTMS01000016.1"/>
</dbReference>
<evidence type="ECO:0000313" key="10">
    <source>
        <dbReference type="Proteomes" id="UP000186400"/>
    </source>
</evidence>
<gene>
    <name evidence="9" type="ORF">SAMN05920897_11633</name>
</gene>
<comment type="similarity">
    <text evidence="2">Belongs to the ribonucleoside diphosphate reductase small chain family.</text>
</comment>
<evidence type="ECO:0000256" key="3">
    <source>
        <dbReference type="ARBA" id="ARBA00012274"/>
    </source>
</evidence>
<feature type="domain" description="ATP-cone" evidence="8">
    <location>
        <begin position="8"/>
        <end position="111"/>
    </location>
</feature>
<dbReference type="InterPro" id="IPR033909">
    <property type="entry name" value="RNR_small"/>
</dbReference>
<dbReference type="STRING" id="159291.SAMN05920897_11633"/>
<dbReference type="Gene3D" id="1.10.620.20">
    <property type="entry name" value="Ribonucleotide Reductase, subunit A"/>
    <property type="match status" value="1"/>
</dbReference>
<dbReference type="InterPro" id="IPR009078">
    <property type="entry name" value="Ferritin-like_SF"/>
</dbReference>
<sequence length="436" mass="50865">MASSDLPGHIIKRDGSMEPFDPDKITEALLKAGRHTGEFDTAQAIELTEKTLNLLRTREKPASEATPEKAATPGPEVEEIQDLVEEILLESAHTRTAKAYILYRQDHARQRQRNIFRRRLSLKPWEYPELARYVDSIRHSYWIHTEFNYTSDIQDFKVHVTDCERDVIRKVMLAIAQIEVSVKTFWGDIYKKLPKPEIGSVGYTFAESEVRHHDAYAHLLELLGLNQEFETIHQIPCILGRIRYLEKTNLIAQGGEPRDYTLSILLFSLFIEHVSLFSQFLIIMSFNKYRNLFKGISNVIEATSKEEQIHGLFGIDLIRIIRQEQPQWFDQEMSRTIATLCQEAWCAESEIIDWFFEEGELDFLPKALIREFVKNRFNKSLKSIGEKPLLEVDQLMLQETDWFDDEVITTKHGDFFVKRSINYNKRSRSITGDDLF</sequence>
<dbReference type="GO" id="GO:0004748">
    <property type="term" value="F:ribonucleoside-diphosphate reductase activity, thioredoxin disulfide as acceptor"/>
    <property type="evidence" value="ECO:0007669"/>
    <property type="project" value="UniProtKB-EC"/>
</dbReference>
<dbReference type="InterPro" id="IPR005144">
    <property type="entry name" value="ATP-cone_dom"/>
</dbReference>
<dbReference type="InterPro" id="IPR012348">
    <property type="entry name" value="RNR-like"/>
</dbReference>
<feature type="compositionally biased region" description="Basic and acidic residues" evidence="7">
    <location>
        <begin position="11"/>
        <end position="21"/>
    </location>
</feature>
<accession>A0A1N6VZR7</accession>
<dbReference type="InterPro" id="IPR000358">
    <property type="entry name" value="RNR_small_fam"/>
</dbReference>
<dbReference type="EC" id="1.17.4.1" evidence="3"/>
<evidence type="ECO:0000256" key="7">
    <source>
        <dbReference type="SAM" id="MobiDB-lite"/>
    </source>
</evidence>
<dbReference type="PROSITE" id="PS51161">
    <property type="entry name" value="ATP_CONE"/>
    <property type="match status" value="1"/>
</dbReference>
<organism evidence="9 10">
    <name type="scientific">Alkalispirochaeta americana</name>
    <dbReference type="NCBI Taxonomy" id="159291"/>
    <lineage>
        <taxon>Bacteria</taxon>
        <taxon>Pseudomonadati</taxon>
        <taxon>Spirochaetota</taxon>
        <taxon>Spirochaetia</taxon>
        <taxon>Spirochaetales</taxon>
        <taxon>Spirochaetaceae</taxon>
        <taxon>Alkalispirochaeta</taxon>
    </lineage>
</organism>
<evidence type="ECO:0000256" key="2">
    <source>
        <dbReference type="ARBA" id="ARBA00009303"/>
    </source>
</evidence>
<evidence type="ECO:0000313" key="9">
    <source>
        <dbReference type="EMBL" id="SIQ83265.1"/>
    </source>
</evidence>
<dbReference type="GO" id="GO:0031250">
    <property type="term" value="C:anaerobic ribonucleoside-triphosphate reductase complex"/>
    <property type="evidence" value="ECO:0007669"/>
    <property type="project" value="TreeGrafter"/>
</dbReference>